<dbReference type="Proteomes" id="UP000007519">
    <property type="component" value="Chromosome"/>
</dbReference>
<gene>
    <name evidence="2" type="ordered locus">SGRA_1773</name>
</gene>
<keyword evidence="3" id="KW-1185">Reference proteome</keyword>
<accession>H6KZB8</accession>
<dbReference type="KEGG" id="sgn:SGRA_1773"/>
<dbReference type="RefSeq" id="WP_015692140.1">
    <property type="nucleotide sequence ID" value="NC_016940.1"/>
</dbReference>
<dbReference type="PROSITE" id="PS51257">
    <property type="entry name" value="PROKAR_LIPOPROTEIN"/>
    <property type="match status" value="1"/>
</dbReference>
<protein>
    <submittedName>
        <fullName evidence="2">Lipoprotein</fullName>
    </submittedName>
</protein>
<evidence type="ECO:0000313" key="3">
    <source>
        <dbReference type="Proteomes" id="UP000007519"/>
    </source>
</evidence>
<name>H6KZB8_SAPGL</name>
<keyword evidence="1" id="KW-0732">Signal</keyword>
<feature type="chain" id="PRO_5003604650" evidence="1">
    <location>
        <begin position="21"/>
        <end position="270"/>
    </location>
</feature>
<sequence>MKINLLSAALLVFGASLLLSSCFKRDNADWTFTQDNAVSSELFQDVYKQVDETAQSDGNLKSCANVTLSDTLGNFPNTVTIDYDSACLGSDDRLRSGSIQAVFTGRWRDAGTTVTIDLQNYSVNDYAIEADVTVTNNGRNTAGNMSYSVEVDNGQIIDPDGNTISWEGTTTYEWTEGESTTFFSDGLAGIRDDVYSITGNSSGVNRNGSAYTSEITEPLIRRLNCKWITAGEIELTPNNGDPRVINFGNGDCDAAVTFSFNGISFNFLLP</sequence>
<dbReference type="STRING" id="984262.SGRA_1773"/>
<organism evidence="2 3">
    <name type="scientific">Saprospira grandis (strain Lewin)</name>
    <dbReference type="NCBI Taxonomy" id="984262"/>
    <lineage>
        <taxon>Bacteria</taxon>
        <taxon>Pseudomonadati</taxon>
        <taxon>Bacteroidota</taxon>
        <taxon>Saprospiria</taxon>
        <taxon>Saprospirales</taxon>
        <taxon>Saprospiraceae</taxon>
        <taxon>Saprospira</taxon>
    </lineage>
</organism>
<reference evidence="2 3" key="1">
    <citation type="journal article" date="2012" name="Stand. Genomic Sci.">
        <title>Complete genome sequencing and analysis of Saprospira grandis str. Lewin, a predatory marine bacterium.</title>
        <authorList>
            <person name="Saw J.H."/>
            <person name="Yuryev A."/>
            <person name="Kanbe M."/>
            <person name="Hou S."/>
            <person name="Young A.G."/>
            <person name="Aizawa S."/>
            <person name="Alam M."/>
        </authorList>
    </citation>
    <scope>NUCLEOTIDE SEQUENCE [LARGE SCALE GENOMIC DNA]</scope>
    <source>
        <strain evidence="2 3">Lewin</strain>
    </source>
</reference>
<proteinExistence type="predicted"/>
<dbReference type="eggNOG" id="ENOG5032ZEY">
    <property type="taxonomic scope" value="Bacteria"/>
</dbReference>
<dbReference type="AlphaFoldDB" id="H6KZB8"/>
<dbReference type="EMBL" id="CP002831">
    <property type="protein sequence ID" value="AFC24508.1"/>
    <property type="molecule type" value="Genomic_DNA"/>
</dbReference>
<evidence type="ECO:0000313" key="2">
    <source>
        <dbReference type="EMBL" id="AFC24508.1"/>
    </source>
</evidence>
<keyword evidence="2" id="KW-0449">Lipoprotein</keyword>
<dbReference type="HOGENOM" id="CLU_084213_1_0_10"/>
<feature type="signal peptide" evidence="1">
    <location>
        <begin position="1"/>
        <end position="20"/>
    </location>
</feature>
<dbReference type="OrthoDB" id="1114031at2"/>
<evidence type="ECO:0000256" key="1">
    <source>
        <dbReference type="SAM" id="SignalP"/>
    </source>
</evidence>